<accession>A0ABQ5GLY0</accession>
<name>A0ABQ5GLY0_9ASTR</name>
<evidence type="ECO:0000313" key="3">
    <source>
        <dbReference type="Proteomes" id="UP001151760"/>
    </source>
</evidence>
<comment type="caution">
    <text evidence="2">The sequence shown here is derived from an EMBL/GenBank/DDBJ whole genome shotgun (WGS) entry which is preliminary data.</text>
</comment>
<feature type="compositionally biased region" description="Basic and acidic residues" evidence="1">
    <location>
        <begin position="98"/>
        <end position="107"/>
    </location>
</feature>
<protein>
    <submittedName>
        <fullName evidence="2">Uncharacterized protein</fullName>
    </submittedName>
</protein>
<sequence length="289" mass="32904">MDLRKFVARGSVFQMGWPSIYRGQKMTVAGGGPGGLDELGEGSKEVVSKIAEFGGDIGSELLGDRGGEVLFGGRKGGEVKPAGVHKQKVLEEPNSTKVKQEGHEESIRKRRGKRLKMKATKKSKRQKTDADLEEEEQLKAFLKIVPNEEGIIDYEVLEKRFLIINWESKFYDFDRHGAECIYYRIFRSNGSSRWIKTFSEMVARFDSLDLVELYTLVMKRFETTTPEEDGIEIHMLAEMKYPLTKETLERMLSLRLVDGTASEDAYTLLRFIQKQIDEYGSHDGGEKDL</sequence>
<proteinExistence type="predicted"/>
<reference evidence="2" key="1">
    <citation type="journal article" date="2022" name="Int. J. Mol. Sci.">
        <title>Draft Genome of Tanacetum Coccineum: Genomic Comparison of Closely Related Tanacetum-Family Plants.</title>
        <authorList>
            <person name="Yamashiro T."/>
            <person name="Shiraishi A."/>
            <person name="Nakayama K."/>
            <person name="Satake H."/>
        </authorList>
    </citation>
    <scope>NUCLEOTIDE SEQUENCE</scope>
</reference>
<dbReference type="EMBL" id="BQNB010018580">
    <property type="protein sequence ID" value="GJT75957.1"/>
    <property type="molecule type" value="Genomic_DNA"/>
</dbReference>
<keyword evidence="3" id="KW-1185">Reference proteome</keyword>
<feature type="region of interest" description="Disordered" evidence="1">
    <location>
        <begin position="90"/>
        <end position="130"/>
    </location>
</feature>
<organism evidence="2 3">
    <name type="scientific">Tanacetum coccineum</name>
    <dbReference type="NCBI Taxonomy" id="301880"/>
    <lineage>
        <taxon>Eukaryota</taxon>
        <taxon>Viridiplantae</taxon>
        <taxon>Streptophyta</taxon>
        <taxon>Embryophyta</taxon>
        <taxon>Tracheophyta</taxon>
        <taxon>Spermatophyta</taxon>
        <taxon>Magnoliopsida</taxon>
        <taxon>eudicotyledons</taxon>
        <taxon>Gunneridae</taxon>
        <taxon>Pentapetalae</taxon>
        <taxon>asterids</taxon>
        <taxon>campanulids</taxon>
        <taxon>Asterales</taxon>
        <taxon>Asteraceae</taxon>
        <taxon>Asteroideae</taxon>
        <taxon>Anthemideae</taxon>
        <taxon>Anthemidinae</taxon>
        <taxon>Tanacetum</taxon>
    </lineage>
</organism>
<feature type="compositionally biased region" description="Basic residues" evidence="1">
    <location>
        <begin position="108"/>
        <end position="125"/>
    </location>
</feature>
<evidence type="ECO:0000256" key="1">
    <source>
        <dbReference type="SAM" id="MobiDB-lite"/>
    </source>
</evidence>
<evidence type="ECO:0000313" key="2">
    <source>
        <dbReference type="EMBL" id="GJT75957.1"/>
    </source>
</evidence>
<gene>
    <name evidence="2" type="ORF">Tco_1042682</name>
</gene>
<dbReference type="Proteomes" id="UP001151760">
    <property type="component" value="Unassembled WGS sequence"/>
</dbReference>
<reference evidence="2" key="2">
    <citation type="submission" date="2022-01" db="EMBL/GenBank/DDBJ databases">
        <authorList>
            <person name="Yamashiro T."/>
            <person name="Shiraishi A."/>
            <person name="Satake H."/>
            <person name="Nakayama K."/>
        </authorList>
    </citation>
    <scope>NUCLEOTIDE SEQUENCE</scope>
</reference>